<feature type="region of interest" description="Disordered" evidence="1">
    <location>
        <begin position="1"/>
        <end position="23"/>
    </location>
</feature>
<evidence type="ECO:0000313" key="2">
    <source>
        <dbReference type="EMBL" id="KAF7377312.1"/>
    </source>
</evidence>
<evidence type="ECO:0000313" key="3">
    <source>
        <dbReference type="Proteomes" id="UP000623467"/>
    </source>
</evidence>
<gene>
    <name evidence="2" type="ORF">MSAN_00151700</name>
</gene>
<sequence>MVSTRTKTYASVATKPRTSRKSFLQEAAEVGVSFNEKNKPDIWASETLQSGSDDEGENAVGMMAPGPPRASSPTESGDESDVSSSDMTNTSYDSFSLIGESSRDSVEWDATEGGFIVPHRTVKKKYEWSADDPLNNE</sequence>
<accession>A0A8H6ZGG9</accession>
<protein>
    <submittedName>
        <fullName evidence="2">Uncharacterized protein</fullName>
    </submittedName>
</protein>
<proteinExistence type="predicted"/>
<dbReference type="AlphaFoldDB" id="A0A8H6ZGG9"/>
<feature type="region of interest" description="Disordered" evidence="1">
    <location>
        <begin position="36"/>
        <end position="95"/>
    </location>
</feature>
<dbReference type="EMBL" id="JACAZH010000001">
    <property type="protein sequence ID" value="KAF7377312.1"/>
    <property type="molecule type" value="Genomic_DNA"/>
</dbReference>
<evidence type="ECO:0000256" key="1">
    <source>
        <dbReference type="SAM" id="MobiDB-lite"/>
    </source>
</evidence>
<comment type="caution">
    <text evidence="2">The sequence shown here is derived from an EMBL/GenBank/DDBJ whole genome shotgun (WGS) entry which is preliminary data.</text>
</comment>
<name>A0A8H6ZGG9_9AGAR</name>
<dbReference type="OrthoDB" id="3058608at2759"/>
<feature type="compositionally biased region" description="Polar residues" evidence="1">
    <location>
        <begin position="1"/>
        <end position="11"/>
    </location>
</feature>
<reference evidence="2" key="1">
    <citation type="submission" date="2020-05" db="EMBL/GenBank/DDBJ databases">
        <title>Mycena genomes resolve the evolution of fungal bioluminescence.</title>
        <authorList>
            <person name="Tsai I.J."/>
        </authorList>
    </citation>
    <scope>NUCLEOTIDE SEQUENCE</scope>
    <source>
        <strain evidence="2">160909Yilan</strain>
    </source>
</reference>
<dbReference type="Proteomes" id="UP000623467">
    <property type="component" value="Unassembled WGS sequence"/>
</dbReference>
<organism evidence="2 3">
    <name type="scientific">Mycena sanguinolenta</name>
    <dbReference type="NCBI Taxonomy" id="230812"/>
    <lineage>
        <taxon>Eukaryota</taxon>
        <taxon>Fungi</taxon>
        <taxon>Dikarya</taxon>
        <taxon>Basidiomycota</taxon>
        <taxon>Agaricomycotina</taxon>
        <taxon>Agaricomycetes</taxon>
        <taxon>Agaricomycetidae</taxon>
        <taxon>Agaricales</taxon>
        <taxon>Marasmiineae</taxon>
        <taxon>Mycenaceae</taxon>
        <taxon>Mycena</taxon>
    </lineage>
</organism>
<keyword evidence="3" id="KW-1185">Reference proteome</keyword>